<organism evidence="1 2">
    <name type="scientific">Oxalobacter vibrioformis</name>
    <dbReference type="NCBI Taxonomy" id="933080"/>
    <lineage>
        <taxon>Bacteria</taxon>
        <taxon>Pseudomonadati</taxon>
        <taxon>Pseudomonadota</taxon>
        <taxon>Betaproteobacteria</taxon>
        <taxon>Burkholderiales</taxon>
        <taxon>Oxalobacteraceae</taxon>
        <taxon>Oxalobacter</taxon>
    </lineage>
</organism>
<evidence type="ECO:0000313" key="1">
    <source>
        <dbReference type="EMBL" id="WAW10110.1"/>
    </source>
</evidence>
<sequence length="58" mass="6316">MAAFCTHMGGLGQYFAHFEKQASPASVLEGVDIFKPTRSKAAATDAELETWLDKLLQS</sequence>
<evidence type="ECO:0000313" key="2">
    <source>
        <dbReference type="Proteomes" id="UP001156215"/>
    </source>
</evidence>
<proteinExistence type="predicted"/>
<dbReference type="Proteomes" id="UP001156215">
    <property type="component" value="Chromosome"/>
</dbReference>
<dbReference type="EMBL" id="CP098242">
    <property type="protein sequence ID" value="WAW10110.1"/>
    <property type="molecule type" value="Genomic_DNA"/>
</dbReference>
<dbReference type="KEGG" id="ovb:NB640_00075"/>
<gene>
    <name evidence="1" type="ORF">NB640_00075</name>
</gene>
<name>A0A9E9P3D7_9BURK</name>
<keyword evidence="2" id="KW-1185">Reference proteome</keyword>
<protein>
    <submittedName>
        <fullName evidence="1">Uncharacterized protein</fullName>
    </submittedName>
</protein>
<accession>A0A9E9P3D7</accession>
<reference evidence="1" key="1">
    <citation type="journal article" date="2022" name="Front. Microbiol.">
        <title>New perspectives on an old grouping: The genomic and phenotypic variability of Oxalobacter formigenes and the implications for calcium oxalate stone prevention.</title>
        <authorList>
            <person name="Chmiel J.A."/>
            <person name="Carr C."/>
            <person name="Stuivenberg G.A."/>
            <person name="Venema R."/>
            <person name="Chanyi R.M."/>
            <person name="Al K.F."/>
            <person name="Giguere D."/>
            <person name="Say H."/>
            <person name="Akouris P.P."/>
            <person name="Dominguez Romero S.A."/>
            <person name="Kwong A."/>
            <person name="Tai V."/>
            <person name="Koval S.F."/>
            <person name="Razvi H."/>
            <person name="Bjazevic J."/>
            <person name="Burton J.P."/>
        </authorList>
    </citation>
    <scope>NUCLEOTIDE SEQUENCE</scope>
    <source>
        <strain evidence="1">WoOx3</strain>
    </source>
</reference>
<dbReference type="AlphaFoldDB" id="A0A9E9P3D7"/>
<dbReference type="RefSeq" id="WP_269309108.1">
    <property type="nucleotide sequence ID" value="NZ_CP098242.1"/>
</dbReference>